<organism evidence="1 2">
    <name type="scientific">Golovinomyces cichoracearum</name>
    <dbReference type="NCBI Taxonomy" id="62708"/>
    <lineage>
        <taxon>Eukaryota</taxon>
        <taxon>Fungi</taxon>
        <taxon>Dikarya</taxon>
        <taxon>Ascomycota</taxon>
        <taxon>Pezizomycotina</taxon>
        <taxon>Leotiomycetes</taxon>
        <taxon>Erysiphales</taxon>
        <taxon>Erysiphaceae</taxon>
        <taxon>Golovinomyces</taxon>
    </lineage>
</organism>
<accession>A0A420IQ19</accession>
<name>A0A420IQ19_9PEZI</name>
<comment type="caution">
    <text evidence="1">The sequence shown here is derived from an EMBL/GenBank/DDBJ whole genome shotgun (WGS) entry which is preliminary data.</text>
</comment>
<protein>
    <submittedName>
        <fullName evidence="1">Uncharacterized protein</fullName>
    </submittedName>
</protein>
<dbReference type="Proteomes" id="UP000285405">
    <property type="component" value="Unassembled WGS sequence"/>
</dbReference>
<gene>
    <name evidence="1" type="ORF">GcC1_070020</name>
</gene>
<evidence type="ECO:0000313" key="1">
    <source>
        <dbReference type="EMBL" id="RKF76646.1"/>
    </source>
</evidence>
<dbReference type="AlphaFoldDB" id="A0A420IQ19"/>
<dbReference type="EMBL" id="MCBR01007026">
    <property type="protein sequence ID" value="RKF76646.1"/>
    <property type="molecule type" value="Genomic_DNA"/>
</dbReference>
<reference evidence="1 2" key="1">
    <citation type="journal article" date="2018" name="BMC Genomics">
        <title>Comparative genome analyses reveal sequence features reflecting distinct modes of host-adaptation between dicot and monocot powdery mildew.</title>
        <authorList>
            <person name="Wu Y."/>
            <person name="Ma X."/>
            <person name="Pan Z."/>
            <person name="Kale S.D."/>
            <person name="Song Y."/>
            <person name="King H."/>
            <person name="Zhang Q."/>
            <person name="Presley C."/>
            <person name="Deng X."/>
            <person name="Wei C.I."/>
            <person name="Xiao S."/>
        </authorList>
    </citation>
    <scope>NUCLEOTIDE SEQUENCE [LARGE SCALE GENOMIC DNA]</scope>
    <source>
        <strain evidence="1">UCSC1</strain>
    </source>
</reference>
<sequence>MKFKVIWPILTTRLSHFNTKTKLQNLWQIEWSANK</sequence>
<proteinExistence type="predicted"/>
<evidence type="ECO:0000313" key="2">
    <source>
        <dbReference type="Proteomes" id="UP000285405"/>
    </source>
</evidence>